<dbReference type="EMBL" id="NAJO01000003">
    <property type="protein sequence ID" value="OQO13347.1"/>
    <property type="molecule type" value="Genomic_DNA"/>
</dbReference>
<dbReference type="AlphaFoldDB" id="A0A1V8TPP0"/>
<sequence>MAAAVKSFHFIVSDGAKVPQDASTRTLIRKQAMKDIGISRRKRAARVPKAKADEPTPIIAEGPIELPAVVDIDLIDPQLYDLDDAVFSAESTAPASTASDESWQLSVVSSRSSSSPSSDEDEQFCSLIATINPSTEYQKLRTKYSFDLMDLSFLTSFNISQVAVWTMQQQPELLETLLGHRICSYLHYVPQRYGQGKRFFDATVDCVLAKASSRMRPDEAGPAMAATRLYAKALREVQTAVSDKKQCDDADLLCAVQLLSCYEIMDSKDLSAFSNHISGSAQLVRNRSATGFKSEYERLLFLGHVGAAYSEAFFQNRASHLAQPEWMQLYDLLSEESTWLTDTHPLMIRVRKIMIYFPGILAEIDTAFDDTDGCSASYKLFEIELRLRSIHQDTKNALEAYKVHVLRTSMMRPPQCEMHKRREAFGSIMEGLCVCKRMIAAMCDSDRLQLEHEVQSIAQLILDLRDSQQDASHSWVFTNVEYGMAQLVIDTREAWLEDASTLSPVEKRAASKRRWLAFKRGMTPHAPLAGWD</sequence>
<reference evidence="2" key="1">
    <citation type="submission" date="2017-03" db="EMBL/GenBank/DDBJ databases">
        <title>Genomes of endolithic fungi from Antarctica.</title>
        <authorList>
            <person name="Coleine C."/>
            <person name="Masonjones S."/>
            <person name="Stajich J.E."/>
        </authorList>
    </citation>
    <scope>NUCLEOTIDE SEQUENCE [LARGE SCALE GENOMIC DNA]</scope>
    <source>
        <strain evidence="2">CCFEE 5527</strain>
    </source>
</reference>
<dbReference type="PANTHER" id="PTHR38111:SF6">
    <property type="entry name" value="FINGER DOMAIN PROTEIN, PUTATIVE (AFU_ORTHOLOGUE AFUA_8G01940)-RELATED"/>
    <property type="match status" value="1"/>
</dbReference>
<organism evidence="1 2">
    <name type="scientific">Cryoendolithus antarcticus</name>
    <dbReference type="NCBI Taxonomy" id="1507870"/>
    <lineage>
        <taxon>Eukaryota</taxon>
        <taxon>Fungi</taxon>
        <taxon>Dikarya</taxon>
        <taxon>Ascomycota</taxon>
        <taxon>Pezizomycotina</taxon>
        <taxon>Dothideomycetes</taxon>
        <taxon>Dothideomycetidae</taxon>
        <taxon>Cladosporiales</taxon>
        <taxon>Cladosporiaceae</taxon>
        <taxon>Cryoendolithus</taxon>
    </lineage>
</organism>
<dbReference type="InParanoid" id="A0A1V8TPP0"/>
<evidence type="ECO:0000313" key="2">
    <source>
        <dbReference type="Proteomes" id="UP000192596"/>
    </source>
</evidence>
<dbReference type="Proteomes" id="UP000192596">
    <property type="component" value="Unassembled WGS sequence"/>
</dbReference>
<gene>
    <name evidence="1" type="ORF">B0A48_01575</name>
</gene>
<name>A0A1V8TPP0_9PEZI</name>
<comment type="caution">
    <text evidence="1">The sequence shown here is derived from an EMBL/GenBank/DDBJ whole genome shotgun (WGS) entry which is preliminary data.</text>
</comment>
<accession>A0A1V8TPP0</accession>
<protein>
    <submittedName>
        <fullName evidence="1">Uncharacterized protein</fullName>
    </submittedName>
</protein>
<dbReference type="STRING" id="1507870.A0A1V8TPP0"/>
<proteinExistence type="predicted"/>
<dbReference type="PANTHER" id="PTHR38111">
    <property type="entry name" value="ZN(2)-C6 FUNGAL-TYPE DOMAIN-CONTAINING PROTEIN-RELATED"/>
    <property type="match status" value="1"/>
</dbReference>
<dbReference type="InterPro" id="IPR053178">
    <property type="entry name" value="Osmoadaptation_assoc"/>
</dbReference>
<evidence type="ECO:0000313" key="1">
    <source>
        <dbReference type="EMBL" id="OQO13347.1"/>
    </source>
</evidence>
<keyword evidence="2" id="KW-1185">Reference proteome</keyword>
<dbReference type="OrthoDB" id="5126878at2759"/>